<evidence type="ECO:0000256" key="3">
    <source>
        <dbReference type="ARBA" id="ARBA00004173"/>
    </source>
</evidence>
<dbReference type="SUPFAM" id="SSF52540">
    <property type="entry name" value="P-loop containing nucleoside triphosphate hydrolases"/>
    <property type="match status" value="1"/>
</dbReference>
<evidence type="ECO:0000256" key="9">
    <source>
        <dbReference type="ARBA" id="ARBA00022946"/>
    </source>
</evidence>
<evidence type="ECO:0000256" key="11">
    <source>
        <dbReference type="ARBA" id="ARBA00047984"/>
    </source>
</evidence>
<dbReference type="GO" id="GO:0000965">
    <property type="term" value="P:mitochondrial RNA 3'-end processing"/>
    <property type="evidence" value="ECO:0007669"/>
    <property type="project" value="TreeGrafter"/>
</dbReference>
<keyword evidence="5" id="KW-0547">Nucleotide-binding</keyword>
<dbReference type="Gene3D" id="1.20.58.1080">
    <property type="match status" value="1"/>
</dbReference>
<comment type="cofactor">
    <cofactor evidence="2">
        <name>Mg(2+)</name>
        <dbReference type="ChEBI" id="CHEBI:18420"/>
    </cofactor>
</comment>
<evidence type="ECO:0000259" key="13">
    <source>
        <dbReference type="PROSITE" id="PS51194"/>
    </source>
</evidence>
<dbReference type="FunFam" id="3.40.50.300:FF:000957">
    <property type="entry name" value="ATP-dependent RNA helicase SUV3L, mitochondrial"/>
    <property type="match status" value="1"/>
</dbReference>
<dbReference type="GO" id="GO:0016787">
    <property type="term" value="F:hydrolase activity"/>
    <property type="evidence" value="ECO:0007669"/>
    <property type="project" value="UniProtKB-KW"/>
</dbReference>
<comment type="subcellular location">
    <subcellularLocation>
        <location evidence="3">Mitochondrion</location>
    </subcellularLocation>
</comment>
<dbReference type="InterPro" id="IPR027417">
    <property type="entry name" value="P-loop_NTPase"/>
</dbReference>
<dbReference type="InterPro" id="IPR001650">
    <property type="entry name" value="Helicase_C-like"/>
</dbReference>
<dbReference type="OrthoDB" id="6692397at2759"/>
<dbReference type="GO" id="GO:0005524">
    <property type="term" value="F:ATP binding"/>
    <property type="evidence" value="ECO:0007669"/>
    <property type="project" value="UniProtKB-KW"/>
</dbReference>
<dbReference type="PROSITE" id="PS51192">
    <property type="entry name" value="HELICASE_ATP_BIND_1"/>
    <property type="match status" value="1"/>
</dbReference>
<dbReference type="STRING" id="78915.A0A4P9XWJ6"/>
<keyword evidence="10" id="KW-0496">Mitochondrion</keyword>
<reference evidence="15" key="1">
    <citation type="journal article" date="2018" name="Nat. Microbiol.">
        <title>Leveraging single-cell genomics to expand the fungal tree of life.</title>
        <authorList>
            <person name="Ahrendt S.R."/>
            <person name="Quandt C.A."/>
            <person name="Ciobanu D."/>
            <person name="Clum A."/>
            <person name="Salamov A."/>
            <person name="Andreopoulos B."/>
            <person name="Cheng J.F."/>
            <person name="Woyke T."/>
            <person name="Pelin A."/>
            <person name="Henrissat B."/>
            <person name="Reynolds N.K."/>
            <person name="Benny G.L."/>
            <person name="Smith M.E."/>
            <person name="James T.Y."/>
            <person name="Grigoriev I.V."/>
        </authorList>
    </citation>
    <scope>NUCLEOTIDE SEQUENCE [LARGE SCALE GENOMIC DNA]</scope>
    <source>
        <strain evidence="15">RSA 1356</strain>
    </source>
</reference>
<dbReference type="PANTHER" id="PTHR12131:SF1">
    <property type="entry name" value="ATP-DEPENDENT RNA HELICASE SUPV3L1, MITOCHONDRIAL-RELATED"/>
    <property type="match status" value="1"/>
</dbReference>
<evidence type="ECO:0000313" key="15">
    <source>
        <dbReference type="Proteomes" id="UP000271241"/>
    </source>
</evidence>
<dbReference type="Pfam" id="PF00271">
    <property type="entry name" value="Helicase_C"/>
    <property type="match status" value="1"/>
</dbReference>
<keyword evidence="6 14" id="KW-0378">Hydrolase</keyword>
<dbReference type="Gene3D" id="3.40.50.300">
    <property type="entry name" value="P-loop containing nucleotide triphosphate hydrolases"/>
    <property type="match status" value="2"/>
</dbReference>
<dbReference type="SMART" id="SM00490">
    <property type="entry name" value="HELICc"/>
    <property type="match status" value="1"/>
</dbReference>
<dbReference type="CDD" id="cd18805">
    <property type="entry name" value="SF2_C_suv3"/>
    <property type="match status" value="1"/>
</dbReference>
<evidence type="ECO:0000256" key="4">
    <source>
        <dbReference type="ARBA" id="ARBA00012552"/>
    </source>
</evidence>
<dbReference type="InterPro" id="IPR014001">
    <property type="entry name" value="Helicase_ATP-bd"/>
</dbReference>
<keyword evidence="8" id="KW-0067">ATP-binding</keyword>
<organism evidence="14 15">
    <name type="scientific">Thamnocephalis sphaerospora</name>
    <dbReference type="NCBI Taxonomy" id="78915"/>
    <lineage>
        <taxon>Eukaryota</taxon>
        <taxon>Fungi</taxon>
        <taxon>Fungi incertae sedis</taxon>
        <taxon>Zoopagomycota</taxon>
        <taxon>Zoopagomycotina</taxon>
        <taxon>Zoopagomycetes</taxon>
        <taxon>Zoopagales</taxon>
        <taxon>Sigmoideomycetaceae</taxon>
        <taxon>Thamnocephalis</taxon>
    </lineage>
</organism>
<dbReference type="AlphaFoldDB" id="A0A4P9XWJ6"/>
<evidence type="ECO:0000313" key="14">
    <source>
        <dbReference type="EMBL" id="RKP10688.1"/>
    </source>
</evidence>
<evidence type="ECO:0000256" key="8">
    <source>
        <dbReference type="ARBA" id="ARBA00022840"/>
    </source>
</evidence>
<keyword evidence="7" id="KW-0347">Helicase</keyword>
<evidence type="ECO:0000259" key="12">
    <source>
        <dbReference type="PROSITE" id="PS51192"/>
    </source>
</evidence>
<accession>A0A4P9XWJ6</accession>
<feature type="non-terminal residue" evidence="14">
    <location>
        <position position="1"/>
    </location>
</feature>
<dbReference type="InterPro" id="IPR044774">
    <property type="entry name" value="Suv3_DEXQc"/>
</dbReference>
<dbReference type="FunFam" id="3.40.50.300:FF:000269">
    <property type="entry name" value="ATP-dependent RNA helicase SUPV3L1, mitochondrial"/>
    <property type="match status" value="1"/>
</dbReference>
<feature type="domain" description="Helicase C-terminal" evidence="13">
    <location>
        <begin position="156"/>
        <end position="314"/>
    </location>
</feature>
<comment type="cofactor">
    <cofactor evidence="1">
        <name>Mn(2+)</name>
        <dbReference type="ChEBI" id="CHEBI:29035"/>
    </cofactor>
</comment>
<gene>
    <name evidence="14" type="ORF">THASP1DRAFT_12492</name>
</gene>
<dbReference type="InterPro" id="IPR050699">
    <property type="entry name" value="RNA-DNA_Helicase"/>
</dbReference>
<evidence type="ECO:0000256" key="1">
    <source>
        <dbReference type="ARBA" id="ARBA00001936"/>
    </source>
</evidence>
<evidence type="ECO:0000256" key="5">
    <source>
        <dbReference type="ARBA" id="ARBA00022741"/>
    </source>
</evidence>
<dbReference type="InterPro" id="IPR041082">
    <property type="entry name" value="Suv3_C_1"/>
</dbReference>
<dbReference type="Gene3D" id="1.20.272.40">
    <property type="match status" value="1"/>
</dbReference>
<dbReference type="Proteomes" id="UP000271241">
    <property type="component" value="Unassembled WGS sequence"/>
</dbReference>
<protein>
    <recommendedName>
        <fullName evidence="4">RNA helicase</fullName>
        <ecNumber evidence="4">3.6.4.13</ecNumber>
    </recommendedName>
</protein>
<keyword evidence="9" id="KW-0809">Transit peptide</keyword>
<feature type="domain" description="Helicase ATP-binding" evidence="12">
    <location>
        <begin position="1"/>
        <end position="142"/>
    </location>
</feature>
<dbReference type="PROSITE" id="PS51194">
    <property type="entry name" value="HELICASE_CTER"/>
    <property type="match status" value="1"/>
</dbReference>
<sequence>RRIIMHVGPTNSGKTYNAMQRLQKAESGVYCGPLRLLAHEVYERFNAKGIPCNLITGEDRRVREDVPASLTSCTVEMVPLTDMIDVAVIDEIQMISDPQRGWAWTQALLGLKAREVHLCGEPTAINLVKKICESIDEDVEINEYVRLSPLELADKSLNNKLENIRKGDCVVTFSRSNIFGLKREIESNTPHRCAVVYGGLPPETRAEQARLFNDPDSGFDVMVASDAVGMGLNLNIRRVIFESMEKFNGKDVIPLNISQVKQIAGRAGRFQTAYATGVATTLAKQDLEKMKVAMATPQQDLKMAGLQPSVDLLELFAHQIPGVPFHKLLEHFEDMAKISGLYFLCNFKDHKASDAANTIKIAQTIESLDLSLHDRYIFCKAPASVRDEIVVDRLFRFARDLSQHSVSRIKKYIDLPDKEPGSMAQLQPLESQHRVILLYIWLR</sequence>
<comment type="catalytic activity">
    <reaction evidence="11">
        <text>ATP + H2O = ADP + phosphate + H(+)</text>
        <dbReference type="Rhea" id="RHEA:13065"/>
        <dbReference type="ChEBI" id="CHEBI:15377"/>
        <dbReference type="ChEBI" id="CHEBI:15378"/>
        <dbReference type="ChEBI" id="CHEBI:30616"/>
        <dbReference type="ChEBI" id="CHEBI:43474"/>
        <dbReference type="ChEBI" id="CHEBI:456216"/>
        <dbReference type="EC" id="3.6.4.13"/>
    </reaction>
</comment>
<dbReference type="InterPro" id="IPR055206">
    <property type="entry name" value="DEXQc_SUV3"/>
</dbReference>
<dbReference type="EMBL" id="KZ992441">
    <property type="protein sequence ID" value="RKP10688.1"/>
    <property type="molecule type" value="Genomic_DNA"/>
</dbReference>
<dbReference type="Pfam" id="PF22527">
    <property type="entry name" value="DEXQc_Suv3"/>
    <property type="match status" value="1"/>
</dbReference>
<dbReference type="GO" id="GO:0045025">
    <property type="term" value="C:mitochondrial degradosome"/>
    <property type="evidence" value="ECO:0007669"/>
    <property type="project" value="TreeGrafter"/>
</dbReference>
<dbReference type="EC" id="3.6.4.13" evidence="4"/>
<dbReference type="PANTHER" id="PTHR12131">
    <property type="entry name" value="ATP-DEPENDENT RNA AND DNA HELICASE"/>
    <property type="match status" value="1"/>
</dbReference>
<evidence type="ECO:0000256" key="10">
    <source>
        <dbReference type="ARBA" id="ARBA00023128"/>
    </source>
</evidence>
<evidence type="ECO:0000256" key="7">
    <source>
        <dbReference type="ARBA" id="ARBA00022806"/>
    </source>
</evidence>
<dbReference type="Pfam" id="PF18147">
    <property type="entry name" value="Suv3_C_1"/>
    <property type="match status" value="1"/>
</dbReference>
<dbReference type="CDD" id="cd17913">
    <property type="entry name" value="DEXQc_Suv3"/>
    <property type="match status" value="1"/>
</dbReference>
<dbReference type="GO" id="GO:0003724">
    <property type="term" value="F:RNA helicase activity"/>
    <property type="evidence" value="ECO:0007669"/>
    <property type="project" value="UniProtKB-EC"/>
</dbReference>
<evidence type="ECO:0000256" key="6">
    <source>
        <dbReference type="ARBA" id="ARBA00022801"/>
    </source>
</evidence>
<proteinExistence type="predicted"/>
<evidence type="ECO:0000256" key="2">
    <source>
        <dbReference type="ARBA" id="ARBA00001946"/>
    </source>
</evidence>
<keyword evidence="15" id="KW-1185">Reference proteome</keyword>
<name>A0A4P9XWJ6_9FUNG</name>